<gene>
    <name evidence="5" type="ORF">PGLA2088_LOCUS43981</name>
</gene>
<evidence type="ECO:0000256" key="4">
    <source>
        <dbReference type="SAM" id="MobiDB-lite"/>
    </source>
</evidence>
<sequence>MGHGGCKCSQSEPTALHRHASDLREARSDSDGGVATPMLFPMYVVPLEVFMQMTAARPHQQMLDEGDLFMFERGMGKAIFVSHQWLGSTSPDPDFSQLQVLQEALRNVMSGKVQIWPNMIASRLYGTSTTGITAADFTAEPLFIWYDYFSCPQILEGASDQVKYKLEAAIGSIPGYVEMCEHFVILTPALKHADSGSTVSYHSWKKRGWCRAERAARFLSTRNTSMIIVESPIRLELAMAFETLWCPAGLGDFTDEADKKQVAYFMKLLLRNKLQASLAMGKFHEYRLLLNMQGNLLKNLPISYGLTNSLVTKVLPSLPKKNNNNSSNNNNTNNTNKTTNNNNNDAVPPEDEQSATVQEFLHQNGFTSIDERDEGGWTPICFAALNGDHDLIKGLLKLRADVNDCLSKTDPLLHFDRGMSVLTLCAMFSNNTAMKLVIAEKADLDASDCIGARALTMAGVGSNSEGIKILMNSGCNPALKDLFGLSPLIPACVWGAFESVSAFIEAGVLISENHGMPLLHVSMLSKGDPMLVQRLLEARADINEPLELSWHHPMSLAFSFDSLNHSFGSIDNLNTAGYNAFSATPLIMSVATGSLEAAQVLIDAGARLDCRNSRGKTAWDLAKELAVPPLLVEELNDAYIYKVSF</sequence>
<evidence type="ECO:0000313" key="5">
    <source>
        <dbReference type="EMBL" id="CAE8725106.1"/>
    </source>
</evidence>
<dbReference type="AlphaFoldDB" id="A0A813L8N1"/>
<feature type="region of interest" description="Disordered" evidence="4">
    <location>
        <begin position="317"/>
        <end position="354"/>
    </location>
</feature>
<feature type="compositionally biased region" description="Low complexity" evidence="4">
    <location>
        <begin position="320"/>
        <end position="344"/>
    </location>
</feature>
<dbReference type="PROSITE" id="PS50297">
    <property type="entry name" value="ANK_REP_REGION"/>
    <property type="match status" value="1"/>
</dbReference>
<protein>
    <submittedName>
        <fullName evidence="5">Uncharacterized protein</fullName>
    </submittedName>
</protein>
<reference evidence="5" key="1">
    <citation type="submission" date="2021-02" db="EMBL/GenBank/DDBJ databases">
        <authorList>
            <person name="Dougan E. K."/>
            <person name="Rhodes N."/>
            <person name="Thang M."/>
            <person name="Chan C."/>
        </authorList>
    </citation>
    <scope>NUCLEOTIDE SEQUENCE</scope>
</reference>
<dbReference type="EMBL" id="CAJNNW010034998">
    <property type="protein sequence ID" value="CAE8725106.1"/>
    <property type="molecule type" value="Genomic_DNA"/>
</dbReference>
<feature type="repeat" description="ANK" evidence="3">
    <location>
        <begin position="581"/>
        <end position="613"/>
    </location>
</feature>
<evidence type="ECO:0000256" key="1">
    <source>
        <dbReference type="ARBA" id="ARBA00022737"/>
    </source>
</evidence>
<feature type="repeat" description="ANK" evidence="3">
    <location>
        <begin position="375"/>
        <end position="403"/>
    </location>
</feature>
<dbReference type="InterPro" id="IPR036770">
    <property type="entry name" value="Ankyrin_rpt-contain_sf"/>
</dbReference>
<name>A0A813L8N1_POLGL</name>
<dbReference type="PANTHER" id="PTHR24198">
    <property type="entry name" value="ANKYRIN REPEAT AND PROTEIN KINASE DOMAIN-CONTAINING PROTEIN"/>
    <property type="match status" value="1"/>
</dbReference>
<keyword evidence="1" id="KW-0677">Repeat</keyword>
<dbReference type="PANTHER" id="PTHR24198:SF165">
    <property type="entry name" value="ANKYRIN REPEAT-CONTAINING PROTEIN-RELATED"/>
    <property type="match status" value="1"/>
</dbReference>
<dbReference type="Gene3D" id="1.25.40.20">
    <property type="entry name" value="Ankyrin repeat-containing domain"/>
    <property type="match status" value="2"/>
</dbReference>
<dbReference type="SUPFAM" id="SSF48403">
    <property type="entry name" value="Ankyrin repeat"/>
    <property type="match status" value="1"/>
</dbReference>
<feature type="compositionally biased region" description="Basic and acidic residues" evidence="4">
    <location>
        <begin position="19"/>
        <end position="30"/>
    </location>
</feature>
<feature type="region of interest" description="Disordered" evidence="4">
    <location>
        <begin position="1"/>
        <end position="30"/>
    </location>
</feature>
<dbReference type="PROSITE" id="PS50088">
    <property type="entry name" value="ANK_REPEAT"/>
    <property type="match status" value="2"/>
</dbReference>
<evidence type="ECO:0000256" key="3">
    <source>
        <dbReference type="PROSITE-ProRule" id="PRU00023"/>
    </source>
</evidence>
<organism evidence="5 6">
    <name type="scientific">Polarella glacialis</name>
    <name type="common">Dinoflagellate</name>
    <dbReference type="NCBI Taxonomy" id="89957"/>
    <lineage>
        <taxon>Eukaryota</taxon>
        <taxon>Sar</taxon>
        <taxon>Alveolata</taxon>
        <taxon>Dinophyceae</taxon>
        <taxon>Suessiales</taxon>
        <taxon>Suessiaceae</taxon>
        <taxon>Polarella</taxon>
    </lineage>
</organism>
<evidence type="ECO:0000256" key="2">
    <source>
        <dbReference type="ARBA" id="ARBA00023043"/>
    </source>
</evidence>
<comment type="caution">
    <text evidence="5">The sequence shown here is derived from an EMBL/GenBank/DDBJ whole genome shotgun (WGS) entry which is preliminary data.</text>
</comment>
<dbReference type="InterPro" id="IPR002110">
    <property type="entry name" value="Ankyrin_rpt"/>
</dbReference>
<accession>A0A813L8N1</accession>
<proteinExistence type="predicted"/>
<dbReference type="SMART" id="SM00248">
    <property type="entry name" value="ANK"/>
    <property type="match status" value="6"/>
</dbReference>
<dbReference type="Proteomes" id="UP000626109">
    <property type="component" value="Unassembled WGS sequence"/>
</dbReference>
<keyword evidence="2 3" id="KW-0040">ANK repeat</keyword>
<evidence type="ECO:0000313" key="6">
    <source>
        <dbReference type="Proteomes" id="UP000626109"/>
    </source>
</evidence>
<dbReference type="Pfam" id="PF00023">
    <property type="entry name" value="Ank"/>
    <property type="match status" value="1"/>
</dbReference>